<keyword evidence="3" id="KW-1185">Reference proteome</keyword>
<dbReference type="OrthoDB" id="5420300at2759"/>
<dbReference type="AlphaFoldDB" id="A0A2J6Q111"/>
<gene>
    <name evidence="2" type="ORF">NA56DRAFT_660228</name>
</gene>
<sequence length="195" mass="20962">MLSHIRSKISLLFLSLALAVYAQDGNCDYGPDTCINGYVWREAYAGDVVCVLPATRSQAAADNAVASSRWVNGAYGPKTCINGYVWRQADPTDYVCVLPAVRTQTWDDNAEAPYRVVCDCGNEWETITEQWFGTAPFCNGQCPEGWSEIRSASTANSCDPSQQGICINCAGTSSNSCVIGSKVLCKSDVASISEG</sequence>
<dbReference type="STRING" id="1745343.A0A2J6Q111"/>
<dbReference type="EMBL" id="KZ613487">
    <property type="protein sequence ID" value="PMD19962.1"/>
    <property type="molecule type" value="Genomic_DNA"/>
</dbReference>
<dbReference type="Proteomes" id="UP000235672">
    <property type="component" value="Unassembled WGS sequence"/>
</dbReference>
<organism evidence="2 3">
    <name type="scientific">Hyaloscypha hepaticicola</name>
    <dbReference type="NCBI Taxonomy" id="2082293"/>
    <lineage>
        <taxon>Eukaryota</taxon>
        <taxon>Fungi</taxon>
        <taxon>Dikarya</taxon>
        <taxon>Ascomycota</taxon>
        <taxon>Pezizomycotina</taxon>
        <taxon>Leotiomycetes</taxon>
        <taxon>Helotiales</taxon>
        <taxon>Hyaloscyphaceae</taxon>
        <taxon>Hyaloscypha</taxon>
    </lineage>
</organism>
<name>A0A2J6Q111_9HELO</name>
<reference evidence="2 3" key="1">
    <citation type="submission" date="2016-05" db="EMBL/GenBank/DDBJ databases">
        <title>A degradative enzymes factory behind the ericoid mycorrhizal symbiosis.</title>
        <authorList>
            <consortium name="DOE Joint Genome Institute"/>
            <person name="Martino E."/>
            <person name="Morin E."/>
            <person name="Grelet G."/>
            <person name="Kuo A."/>
            <person name="Kohler A."/>
            <person name="Daghino S."/>
            <person name="Barry K."/>
            <person name="Choi C."/>
            <person name="Cichocki N."/>
            <person name="Clum A."/>
            <person name="Copeland A."/>
            <person name="Hainaut M."/>
            <person name="Haridas S."/>
            <person name="Labutti K."/>
            <person name="Lindquist E."/>
            <person name="Lipzen A."/>
            <person name="Khouja H.-R."/>
            <person name="Murat C."/>
            <person name="Ohm R."/>
            <person name="Olson A."/>
            <person name="Spatafora J."/>
            <person name="Veneault-Fourrey C."/>
            <person name="Henrissat B."/>
            <person name="Grigoriev I."/>
            <person name="Martin F."/>
            <person name="Perotto S."/>
        </authorList>
    </citation>
    <scope>NUCLEOTIDE SEQUENCE [LARGE SCALE GENOMIC DNA]</scope>
    <source>
        <strain evidence="2 3">UAMH 7357</strain>
    </source>
</reference>
<accession>A0A2J6Q111</accession>
<evidence type="ECO:0000256" key="1">
    <source>
        <dbReference type="SAM" id="SignalP"/>
    </source>
</evidence>
<feature type="chain" id="PRO_5014407904" evidence="1">
    <location>
        <begin position="23"/>
        <end position="195"/>
    </location>
</feature>
<evidence type="ECO:0000313" key="3">
    <source>
        <dbReference type="Proteomes" id="UP000235672"/>
    </source>
</evidence>
<feature type="signal peptide" evidence="1">
    <location>
        <begin position="1"/>
        <end position="22"/>
    </location>
</feature>
<protein>
    <submittedName>
        <fullName evidence="2">Uncharacterized protein</fullName>
    </submittedName>
</protein>
<evidence type="ECO:0000313" key="2">
    <source>
        <dbReference type="EMBL" id="PMD19962.1"/>
    </source>
</evidence>
<proteinExistence type="predicted"/>
<keyword evidence="1" id="KW-0732">Signal</keyword>